<dbReference type="Gene3D" id="3.40.30.10">
    <property type="entry name" value="Glutaredoxin"/>
    <property type="match status" value="1"/>
</dbReference>
<evidence type="ECO:0000313" key="8">
    <source>
        <dbReference type="EMBL" id="OXM16784.1"/>
    </source>
</evidence>
<evidence type="ECO:0000256" key="3">
    <source>
        <dbReference type="ARBA" id="ARBA00023002"/>
    </source>
</evidence>
<dbReference type="EMBL" id="NMUQ01000001">
    <property type="protein sequence ID" value="OXM16784.1"/>
    <property type="molecule type" value="Genomic_DNA"/>
</dbReference>
<dbReference type="OrthoDB" id="117402at2"/>
<evidence type="ECO:0000256" key="5">
    <source>
        <dbReference type="ARBA" id="ARBA00023284"/>
    </source>
</evidence>
<keyword evidence="6" id="KW-0812">Transmembrane</keyword>
<dbReference type="PANTHER" id="PTHR13887:SF14">
    <property type="entry name" value="DISULFIDE BOND FORMATION PROTEIN D"/>
    <property type="match status" value="1"/>
</dbReference>
<keyword evidence="5" id="KW-0676">Redox-active center</keyword>
<feature type="domain" description="Thioredoxin-like fold" evidence="7">
    <location>
        <begin position="68"/>
        <end position="234"/>
    </location>
</feature>
<evidence type="ECO:0000313" key="9">
    <source>
        <dbReference type="Proteomes" id="UP000215145"/>
    </source>
</evidence>
<keyword evidence="2" id="KW-0732">Signal</keyword>
<keyword evidence="9" id="KW-1185">Reference proteome</keyword>
<gene>
    <name evidence="8" type="ORF">CGZ75_09050</name>
</gene>
<proteinExistence type="inferred from homology"/>
<sequence length="238" mass="26298">MLLGQFNSSKKKKKFAYVPPSKQKKGSGGLIWLTIAFAFIAVVIILGINNSSKDSKTLYEFNYSELPRLGDEKAPVKLVEFGDYTCGACRAFSVQVKPDLVKDFIEPGKVALYFANYAFIGPGSKTAAIAAESVYLQNPDAFWPYNDAIYANQGDEQTLWATPERMVQIAKDAKLDIDFDKLASDIDAKVGEDKIDDQKKLAEQTLNIPGTPTLFVNGQQIEFKSYGDIKAAIESKLQ</sequence>
<evidence type="ECO:0000256" key="6">
    <source>
        <dbReference type="SAM" id="Phobius"/>
    </source>
</evidence>
<keyword evidence="4" id="KW-1015">Disulfide bond</keyword>
<protein>
    <submittedName>
        <fullName evidence="8">Disulfide bond formation protein DsbA</fullName>
    </submittedName>
</protein>
<dbReference type="AlphaFoldDB" id="A0A229P4A3"/>
<evidence type="ECO:0000256" key="1">
    <source>
        <dbReference type="ARBA" id="ARBA00005791"/>
    </source>
</evidence>
<dbReference type="InterPro" id="IPR012336">
    <property type="entry name" value="Thioredoxin-like_fold"/>
</dbReference>
<keyword evidence="3" id="KW-0560">Oxidoreductase</keyword>
<comment type="similarity">
    <text evidence="1">Belongs to the thioredoxin family. DsbA subfamily.</text>
</comment>
<comment type="caution">
    <text evidence="8">The sequence shown here is derived from an EMBL/GenBank/DDBJ whole genome shotgun (WGS) entry which is preliminary data.</text>
</comment>
<dbReference type="Pfam" id="PF13462">
    <property type="entry name" value="Thioredoxin_4"/>
    <property type="match status" value="1"/>
</dbReference>
<dbReference type="PANTHER" id="PTHR13887">
    <property type="entry name" value="GLUTATHIONE S-TRANSFERASE KAPPA"/>
    <property type="match status" value="1"/>
</dbReference>
<dbReference type="SUPFAM" id="SSF52833">
    <property type="entry name" value="Thioredoxin-like"/>
    <property type="match status" value="1"/>
</dbReference>
<reference evidence="8 9" key="1">
    <citation type="submission" date="2017-07" db="EMBL/GenBank/DDBJ databases">
        <title>Paenibacillus herberti R33 genome sequencing and assembly.</title>
        <authorList>
            <person name="Su W."/>
        </authorList>
    </citation>
    <scope>NUCLEOTIDE SEQUENCE [LARGE SCALE GENOMIC DNA]</scope>
    <source>
        <strain evidence="8 9">R33</strain>
    </source>
</reference>
<accession>A0A229P4A3</accession>
<keyword evidence="6" id="KW-0472">Membrane</keyword>
<dbReference type="InterPro" id="IPR036249">
    <property type="entry name" value="Thioredoxin-like_sf"/>
</dbReference>
<evidence type="ECO:0000256" key="2">
    <source>
        <dbReference type="ARBA" id="ARBA00022729"/>
    </source>
</evidence>
<dbReference type="Proteomes" id="UP000215145">
    <property type="component" value="Unassembled WGS sequence"/>
</dbReference>
<feature type="transmembrane region" description="Helical" evidence="6">
    <location>
        <begin position="29"/>
        <end position="48"/>
    </location>
</feature>
<dbReference type="GO" id="GO:0016491">
    <property type="term" value="F:oxidoreductase activity"/>
    <property type="evidence" value="ECO:0007669"/>
    <property type="project" value="UniProtKB-KW"/>
</dbReference>
<name>A0A229P4A3_9BACL</name>
<keyword evidence="6" id="KW-1133">Transmembrane helix</keyword>
<evidence type="ECO:0000259" key="7">
    <source>
        <dbReference type="Pfam" id="PF13462"/>
    </source>
</evidence>
<organism evidence="8 9">
    <name type="scientific">Paenibacillus herberti</name>
    <dbReference type="NCBI Taxonomy" id="1619309"/>
    <lineage>
        <taxon>Bacteria</taxon>
        <taxon>Bacillati</taxon>
        <taxon>Bacillota</taxon>
        <taxon>Bacilli</taxon>
        <taxon>Bacillales</taxon>
        <taxon>Paenibacillaceae</taxon>
        <taxon>Paenibacillus</taxon>
    </lineage>
</organism>
<evidence type="ECO:0000256" key="4">
    <source>
        <dbReference type="ARBA" id="ARBA00023157"/>
    </source>
</evidence>